<feature type="region of interest" description="Disordered" evidence="1">
    <location>
        <begin position="226"/>
        <end position="258"/>
    </location>
</feature>
<reference evidence="3" key="2">
    <citation type="submission" date="2025-08" db="UniProtKB">
        <authorList>
            <consortium name="RefSeq"/>
        </authorList>
    </citation>
    <scope>IDENTIFICATION</scope>
    <source>
        <strain evidence="3">S238N-H82</strain>
        <tissue evidence="3">Testes</tissue>
    </source>
</reference>
<dbReference type="Proteomes" id="UP000001554">
    <property type="component" value="Chromosome 17"/>
</dbReference>
<dbReference type="OMA" id="KEMWEWY"/>
<evidence type="ECO:0000256" key="1">
    <source>
        <dbReference type="SAM" id="MobiDB-lite"/>
    </source>
</evidence>
<accession>A0A9J7HNF3</accession>
<evidence type="ECO:0000313" key="2">
    <source>
        <dbReference type="Proteomes" id="UP000001554"/>
    </source>
</evidence>
<organism evidence="2 3">
    <name type="scientific">Branchiostoma floridae</name>
    <name type="common">Florida lancelet</name>
    <name type="synonym">Amphioxus</name>
    <dbReference type="NCBI Taxonomy" id="7739"/>
    <lineage>
        <taxon>Eukaryota</taxon>
        <taxon>Metazoa</taxon>
        <taxon>Chordata</taxon>
        <taxon>Cephalochordata</taxon>
        <taxon>Leptocardii</taxon>
        <taxon>Amphioxiformes</taxon>
        <taxon>Branchiostomatidae</taxon>
        <taxon>Branchiostoma</taxon>
    </lineage>
</organism>
<protein>
    <submittedName>
        <fullName evidence="3">Uncharacterized protein LOC118405149</fullName>
    </submittedName>
</protein>
<dbReference type="GeneID" id="118405149"/>
<gene>
    <name evidence="3" type="primary">LOC118405149</name>
</gene>
<dbReference type="OrthoDB" id="8960663at2759"/>
<name>A0A9J7HNF3_BRAFL</name>
<reference evidence="2" key="1">
    <citation type="journal article" date="2020" name="Nat. Ecol. Evol.">
        <title>Deeply conserved synteny resolves early events in vertebrate evolution.</title>
        <authorList>
            <person name="Simakov O."/>
            <person name="Marletaz F."/>
            <person name="Yue J.X."/>
            <person name="O'Connell B."/>
            <person name="Jenkins J."/>
            <person name="Brandt A."/>
            <person name="Calef R."/>
            <person name="Tung C.H."/>
            <person name="Huang T.K."/>
            <person name="Schmutz J."/>
            <person name="Satoh N."/>
            <person name="Yu J.K."/>
            <person name="Putnam N.H."/>
            <person name="Green R.E."/>
            <person name="Rokhsar D.S."/>
        </authorList>
    </citation>
    <scope>NUCLEOTIDE SEQUENCE [LARGE SCALE GENOMIC DNA]</scope>
    <source>
        <strain evidence="2">S238N-H82</strain>
    </source>
</reference>
<dbReference type="KEGG" id="bfo:118405149"/>
<sequence>MADRLLPALCIKDKSVVAKRQQCILVPTDAAREALKVPKKSLSVPPACMEEKTALQEAKRRCRQYSAQPTEVQYLGQLVLTFGKYTNKTFKWLLENDVGYVKFLVDKHLKDVRNTARKVEVRDRWLKDSLLKYVNHFPPVSSHLEVNIDSCTYGHGRFKDFTYKEMWEWYKYHKVLEADQQLGTAQDRKMAKEAFLSIRQWLRLREEDITSRPMKRFRQYILGKEKASTDKKTEPARTDVQPSTSTFSPADHDPTWDDDTDLIEAVQSMEATEGQ</sequence>
<dbReference type="RefSeq" id="XP_035660467.1">
    <property type="nucleotide sequence ID" value="XM_035804574.1"/>
</dbReference>
<proteinExistence type="predicted"/>
<keyword evidence="2" id="KW-1185">Reference proteome</keyword>
<evidence type="ECO:0000313" key="3">
    <source>
        <dbReference type="RefSeq" id="XP_035660467.1"/>
    </source>
</evidence>
<dbReference type="AlphaFoldDB" id="A0A9J7HNF3"/>
<feature type="compositionally biased region" description="Basic and acidic residues" evidence="1">
    <location>
        <begin position="226"/>
        <end position="237"/>
    </location>
</feature>